<dbReference type="Proteomes" id="UP000185487">
    <property type="component" value="Chromosome"/>
</dbReference>
<evidence type="ECO:0000313" key="7">
    <source>
        <dbReference type="EMBL" id="APT32031.1"/>
    </source>
</evidence>
<dbReference type="SUPFAM" id="SSF56784">
    <property type="entry name" value="HAD-like"/>
    <property type="match status" value="1"/>
</dbReference>
<dbReference type="GO" id="GO:0016020">
    <property type="term" value="C:membrane"/>
    <property type="evidence" value="ECO:0007669"/>
    <property type="project" value="UniProtKB-SubCell"/>
</dbReference>
<dbReference type="InterPro" id="IPR044878">
    <property type="entry name" value="UbiA_sf"/>
</dbReference>
<dbReference type="KEGG" id="mphy:MCBMB27_02740"/>
<reference evidence="7 9" key="1">
    <citation type="submission" date="2016-04" db="EMBL/GenBank/DDBJ databases">
        <title>Complete genome sequencing and analysis of CBMB27, Methylobacterium phyllosphaerae isolated from leaf tissues of rice (Oryza sativa L.).</title>
        <authorList>
            <person name="Lee Y."/>
            <person name="Hwangbo K."/>
            <person name="Chung H."/>
            <person name="Yoo J."/>
            <person name="Kim K.Y."/>
            <person name="Sa T.M."/>
            <person name="Um Y."/>
            <person name="Madhaiyan M."/>
        </authorList>
    </citation>
    <scope>NUCLEOTIDE SEQUENCE [LARGE SCALE GENOMIC DNA]</scope>
    <source>
        <strain evidence="7 9">CBMB27</strain>
    </source>
</reference>
<proteinExistence type="predicted"/>
<dbReference type="InterPro" id="IPR036412">
    <property type="entry name" value="HAD-like_sf"/>
</dbReference>
<feature type="transmembrane region" description="Helical" evidence="6">
    <location>
        <begin position="438"/>
        <end position="457"/>
    </location>
</feature>
<evidence type="ECO:0000256" key="3">
    <source>
        <dbReference type="ARBA" id="ARBA00022692"/>
    </source>
</evidence>
<evidence type="ECO:0000256" key="5">
    <source>
        <dbReference type="ARBA" id="ARBA00023136"/>
    </source>
</evidence>
<keyword evidence="7" id="KW-0328">Glycosyltransferase</keyword>
<dbReference type="EC" id="2.4.2.45" evidence="7"/>
<evidence type="ECO:0000256" key="2">
    <source>
        <dbReference type="ARBA" id="ARBA00022475"/>
    </source>
</evidence>
<evidence type="ECO:0000256" key="6">
    <source>
        <dbReference type="SAM" id="Phobius"/>
    </source>
</evidence>
<dbReference type="AlphaFoldDB" id="A0AAE8HVZ0"/>
<dbReference type="InterPro" id="IPR023214">
    <property type="entry name" value="HAD_sf"/>
</dbReference>
<dbReference type="GO" id="GO:0016757">
    <property type="term" value="F:glycosyltransferase activity"/>
    <property type="evidence" value="ECO:0007669"/>
    <property type="project" value="UniProtKB-KW"/>
</dbReference>
<evidence type="ECO:0000313" key="8">
    <source>
        <dbReference type="EMBL" id="SFH44150.1"/>
    </source>
</evidence>
<dbReference type="EMBL" id="FOPK01000025">
    <property type="protein sequence ID" value="SFH44150.1"/>
    <property type="molecule type" value="Genomic_DNA"/>
</dbReference>
<feature type="transmembrane region" description="Helical" evidence="6">
    <location>
        <begin position="358"/>
        <end position="376"/>
    </location>
</feature>
<evidence type="ECO:0000313" key="10">
    <source>
        <dbReference type="Proteomes" id="UP000199140"/>
    </source>
</evidence>
<comment type="subcellular location">
    <subcellularLocation>
        <location evidence="1">Membrane</location>
        <topology evidence="1">Multi-pass membrane protein</topology>
    </subcellularLocation>
</comment>
<accession>A0AAE8HVZ0</accession>
<name>A0AAE8HVZ0_9HYPH</name>
<sequence>MLSGHIASGGEAIRHPAWPKLGSREVPLILDLDGTLLRTDVLYEKALALVRADPLNVLRMLYWAMGGRAHLKRRMAQAVTLDIEALPENPELVAFAEAEAKGGRPIHMSTATDNVTASQIARRFPFISSVIASDGQTNLKGAAKAAELARRFPLGFDYAGDSRADLPVWHAARQAIVVGASPGVERAAGRAADVAGVFRRPPYGRLLLKSMRSHQWAKNALVLVPAVLANRFLDPSALGSLAISFVALCLIASATYILNDIWDVADDRRHWSKKNRPLASGQFPIVYGLAAVPAGLGAGFLLGALAGPKVVLTLAAYTGLTLAYSFYLKRVVLLDALTLASLFTIRLAVGTAAVEAIASPWLFVFSMFLFTSLALAKRHTEIARAAARGAAQINGRGYVAVDLPLVLAAGVAAGTSALLILVFYVIDDAFKQTFYGDVAWLWGFPLALSIILGRIWVACQRGTLQDDPVVFALTDRLALTAGSALAMCFVLAWAGFSV</sequence>
<dbReference type="GO" id="GO:0016765">
    <property type="term" value="F:transferase activity, transferring alkyl or aryl (other than methyl) groups"/>
    <property type="evidence" value="ECO:0007669"/>
    <property type="project" value="InterPro"/>
</dbReference>
<keyword evidence="2" id="KW-1003">Cell membrane</keyword>
<dbReference type="Proteomes" id="UP000199140">
    <property type="component" value="Unassembled WGS sequence"/>
</dbReference>
<feature type="transmembrane region" description="Helical" evidence="6">
    <location>
        <begin position="283"/>
        <end position="304"/>
    </location>
</feature>
<evidence type="ECO:0000256" key="1">
    <source>
        <dbReference type="ARBA" id="ARBA00004141"/>
    </source>
</evidence>
<reference evidence="8 10" key="2">
    <citation type="submission" date="2016-10" db="EMBL/GenBank/DDBJ databases">
        <authorList>
            <person name="Varghese N."/>
            <person name="Submissions S."/>
        </authorList>
    </citation>
    <scope>NUCLEOTIDE SEQUENCE [LARGE SCALE GENOMIC DNA]</scope>
    <source>
        <strain evidence="8 10">CBMB27</strain>
    </source>
</reference>
<dbReference type="Pfam" id="PF01040">
    <property type="entry name" value="UbiA"/>
    <property type="match status" value="1"/>
</dbReference>
<feature type="transmembrane region" description="Helical" evidence="6">
    <location>
        <begin position="310"/>
        <end position="327"/>
    </location>
</feature>
<dbReference type="CDD" id="cd13963">
    <property type="entry name" value="PT_UbiA_2"/>
    <property type="match status" value="1"/>
</dbReference>
<gene>
    <name evidence="7" type="ORF">MCBMB27_02740</name>
    <name evidence="8" type="ORF">SAMN05192567_12521</name>
</gene>
<feature type="transmembrane region" description="Helical" evidence="6">
    <location>
        <begin position="477"/>
        <end position="496"/>
    </location>
</feature>
<dbReference type="NCBIfam" id="NF006088">
    <property type="entry name" value="PRK08238.1"/>
    <property type="match status" value="1"/>
</dbReference>
<protein>
    <submittedName>
        <fullName evidence="8">4-hydroxybenzoate polyprenyltransferase</fullName>
    </submittedName>
    <submittedName>
        <fullName evidence="7">Decaprenyl-phosphate phosphoribosyltransferase</fullName>
        <ecNumber evidence="7">2.4.2.45</ecNumber>
    </submittedName>
</protein>
<feature type="transmembrane region" description="Helical" evidence="6">
    <location>
        <begin position="397"/>
        <end position="426"/>
    </location>
</feature>
<organism evidence="8 10">
    <name type="scientific">Methylobacterium phyllosphaerae</name>
    <dbReference type="NCBI Taxonomy" id="418223"/>
    <lineage>
        <taxon>Bacteria</taxon>
        <taxon>Pseudomonadati</taxon>
        <taxon>Pseudomonadota</taxon>
        <taxon>Alphaproteobacteria</taxon>
        <taxon>Hyphomicrobiales</taxon>
        <taxon>Methylobacteriaceae</taxon>
        <taxon>Methylobacterium</taxon>
    </lineage>
</organism>
<dbReference type="Gene3D" id="1.10.357.140">
    <property type="entry name" value="UbiA prenyltransferase"/>
    <property type="match status" value="1"/>
</dbReference>
<keyword evidence="9" id="KW-1185">Reference proteome</keyword>
<dbReference type="EMBL" id="CP015367">
    <property type="protein sequence ID" value="APT32031.1"/>
    <property type="molecule type" value="Genomic_DNA"/>
</dbReference>
<feature type="transmembrane region" description="Helical" evidence="6">
    <location>
        <begin position="239"/>
        <end position="262"/>
    </location>
</feature>
<dbReference type="InterPro" id="IPR000537">
    <property type="entry name" value="UbiA_prenyltransferase"/>
</dbReference>
<keyword evidence="5 6" id="KW-0472">Membrane</keyword>
<evidence type="ECO:0000256" key="4">
    <source>
        <dbReference type="ARBA" id="ARBA00022989"/>
    </source>
</evidence>
<keyword evidence="7" id="KW-0808">Transferase</keyword>
<dbReference type="Gene3D" id="3.40.50.1000">
    <property type="entry name" value="HAD superfamily/HAD-like"/>
    <property type="match status" value="1"/>
</dbReference>
<keyword evidence="4 6" id="KW-1133">Transmembrane helix</keyword>
<evidence type="ECO:0000313" key="9">
    <source>
        <dbReference type="Proteomes" id="UP000185487"/>
    </source>
</evidence>
<keyword evidence="3 6" id="KW-0812">Transmembrane</keyword>